<dbReference type="GO" id="GO:0005739">
    <property type="term" value="C:mitochondrion"/>
    <property type="evidence" value="ECO:0007669"/>
    <property type="project" value="TreeGrafter"/>
</dbReference>
<dbReference type="OrthoDB" id="10268090at2759"/>
<dbReference type="PANTHER" id="PTHR12286:SF5">
    <property type="entry name" value="SACCHAROPINE DEHYDROGENASE-LIKE OXIDOREDUCTASE"/>
    <property type="match status" value="1"/>
</dbReference>
<keyword evidence="2" id="KW-1133">Transmembrane helix</keyword>
<feature type="transmembrane region" description="Helical" evidence="2">
    <location>
        <begin position="299"/>
        <end position="322"/>
    </location>
</feature>
<dbReference type="InterPro" id="IPR051276">
    <property type="entry name" value="Saccharopine_DH-like_oxidrdct"/>
</dbReference>
<evidence type="ECO:0000313" key="5">
    <source>
        <dbReference type="Proteomes" id="UP000002748"/>
    </source>
</evidence>
<reference evidence="4 5" key="1">
    <citation type="journal article" date="2012" name="Eukaryot. Cell">
        <title>Draft genome sequence of CBS 2479, the standard type strain of Trichosporon asahii.</title>
        <authorList>
            <person name="Yang R.Y."/>
            <person name="Li H.T."/>
            <person name="Zhu H."/>
            <person name="Zhou G.P."/>
            <person name="Wang M."/>
            <person name="Wang L."/>
        </authorList>
    </citation>
    <scope>NUCLEOTIDE SEQUENCE [LARGE SCALE GENOMIC DNA]</scope>
    <source>
        <strain evidence="5">ATCC 90039 / CBS 2479 / JCM 2466 / KCTC 7840 / NCYC 2677 / UAMH 7654</strain>
    </source>
</reference>
<comment type="similarity">
    <text evidence="1">Belongs to the saccharopine dehydrogenase family.</text>
</comment>
<dbReference type="Pfam" id="PF03435">
    <property type="entry name" value="Sacchrp_dh_NADP"/>
    <property type="match status" value="1"/>
</dbReference>
<dbReference type="AlphaFoldDB" id="J5Q5R4"/>
<dbReference type="EMBL" id="ALBS01000323">
    <property type="protein sequence ID" value="EJT45608.1"/>
    <property type="molecule type" value="Genomic_DNA"/>
</dbReference>
<dbReference type="Proteomes" id="UP000002748">
    <property type="component" value="Unassembled WGS sequence"/>
</dbReference>
<evidence type="ECO:0000256" key="1">
    <source>
        <dbReference type="ARBA" id="ARBA00038048"/>
    </source>
</evidence>
<evidence type="ECO:0000256" key="2">
    <source>
        <dbReference type="SAM" id="Phobius"/>
    </source>
</evidence>
<dbReference type="GO" id="GO:0005811">
    <property type="term" value="C:lipid droplet"/>
    <property type="evidence" value="ECO:0007669"/>
    <property type="project" value="TreeGrafter"/>
</dbReference>
<dbReference type="VEuPathDB" id="FungiDB:A1Q1_05945"/>
<dbReference type="GO" id="GO:0005886">
    <property type="term" value="C:plasma membrane"/>
    <property type="evidence" value="ECO:0007669"/>
    <property type="project" value="TreeGrafter"/>
</dbReference>
<protein>
    <recommendedName>
        <fullName evidence="3">Saccharopine dehydrogenase NADP binding domain-containing protein</fullName>
    </recommendedName>
</protein>
<dbReference type="RefSeq" id="XP_014176629.1">
    <property type="nucleotide sequence ID" value="XM_014321154.1"/>
</dbReference>
<proteinExistence type="inferred from homology"/>
<name>J5Q5R4_TRIAS</name>
<dbReference type="GO" id="GO:0009247">
    <property type="term" value="P:glycolipid biosynthetic process"/>
    <property type="evidence" value="ECO:0007669"/>
    <property type="project" value="TreeGrafter"/>
</dbReference>
<comment type="caution">
    <text evidence="4">The sequence shown here is derived from an EMBL/GenBank/DDBJ whole genome shotgun (WGS) entry which is preliminary data.</text>
</comment>
<accession>J5Q5R4</accession>
<dbReference type="GeneID" id="25989457"/>
<evidence type="ECO:0000313" key="4">
    <source>
        <dbReference type="EMBL" id="EJT45608.1"/>
    </source>
</evidence>
<gene>
    <name evidence="4" type="ORF">A1Q1_05945</name>
</gene>
<sequence>MKTVTVYGATSYTGSTHLLPYLDTNYAGQVHLIIAGRNRSKLDALNASLSAINEKHRSVAALSLDDPAAVKALVDKSDVVINLAGPYGLYNALELIGACAKAGKHYLDLNGDVGMLAADVVPRWDFAASQTGSVIVPMCGFESAPGDLIVYEALRTLQNHVGRNVGIAHSTTFYDIVGSVSGGTMASVEAGIQSGSAADGAQEAALLGQASQVPSPKVKLVYEPPVRVAGAPKYGAFFIQYLPNRAVLRRSWHLLRLPPSTVSHKSNGQFSNDSEPLPADKVTFEEAMSGMGARKVTSWIGAFLTSLVVIVFGALYVSAAWFRRLVSPWVPKPGQGPTLEECAKGSTHLINVSVGHDGTAIKTEYVGKGDPGYSHTAMLLAESALSLALPAPKGTKLPPLADVGGVLTPATAFGGVVIERLRLAGVADINGQIVQPLQGTHAEGKKDL</sequence>
<feature type="domain" description="Saccharopine dehydrogenase NADP binding" evidence="3">
    <location>
        <begin position="29"/>
        <end position="109"/>
    </location>
</feature>
<keyword evidence="2" id="KW-0812">Transmembrane</keyword>
<dbReference type="HOGENOM" id="CLU_031002_0_1_1"/>
<organism evidence="4 5">
    <name type="scientific">Trichosporon asahii var. asahii (strain ATCC 90039 / CBS 2479 / JCM 2466 / KCTC 7840 / NBRC 103889/ NCYC 2677 / UAMH 7654)</name>
    <name type="common">Yeast</name>
    <dbReference type="NCBI Taxonomy" id="1186058"/>
    <lineage>
        <taxon>Eukaryota</taxon>
        <taxon>Fungi</taxon>
        <taxon>Dikarya</taxon>
        <taxon>Basidiomycota</taxon>
        <taxon>Agaricomycotina</taxon>
        <taxon>Tremellomycetes</taxon>
        <taxon>Trichosporonales</taxon>
        <taxon>Trichosporonaceae</taxon>
        <taxon>Trichosporon</taxon>
    </lineage>
</organism>
<keyword evidence="2" id="KW-0472">Membrane</keyword>
<dbReference type="InterPro" id="IPR005097">
    <property type="entry name" value="Sacchrp_dh_NADP-bd"/>
</dbReference>
<evidence type="ECO:0000259" key="3">
    <source>
        <dbReference type="Pfam" id="PF03435"/>
    </source>
</evidence>
<dbReference type="PANTHER" id="PTHR12286">
    <property type="entry name" value="SACCHAROPINE DEHYDROGENASE-LIKE OXIDOREDUCTASE"/>
    <property type="match status" value="1"/>
</dbReference>
<dbReference type="Gene3D" id="3.40.50.720">
    <property type="entry name" value="NAD(P)-binding Rossmann-like Domain"/>
    <property type="match status" value="1"/>
</dbReference>
<dbReference type="SUPFAM" id="SSF51735">
    <property type="entry name" value="NAD(P)-binding Rossmann-fold domains"/>
    <property type="match status" value="1"/>
</dbReference>
<dbReference type="KEGG" id="tasa:A1Q1_05945"/>
<dbReference type="InterPro" id="IPR036291">
    <property type="entry name" value="NAD(P)-bd_dom_sf"/>
</dbReference>